<proteinExistence type="predicted"/>
<organism evidence="1 2">
    <name type="scientific">Abyssibacter profundi</name>
    <dbReference type="NCBI Taxonomy" id="2182787"/>
    <lineage>
        <taxon>Bacteria</taxon>
        <taxon>Pseudomonadati</taxon>
        <taxon>Pseudomonadota</taxon>
        <taxon>Gammaproteobacteria</taxon>
        <taxon>Chromatiales</taxon>
        <taxon>Oceanococcaceae</taxon>
        <taxon>Abyssibacter</taxon>
    </lineage>
</organism>
<keyword evidence="2" id="KW-1185">Reference proteome</keyword>
<evidence type="ECO:0000313" key="2">
    <source>
        <dbReference type="Proteomes" id="UP000251800"/>
    </source>
</evidence>
<sequence>MFISADTRFTCGLITMASLLVSACGGGGGVSVDDGSAGDVLAAPLGVETACPALSLSTAQAVPGARIDMSGLPDTMGEASIRVLGEDDAGASVVSGLLLTSQGDGSASFVVPLHPAGTADGGDVALELGDGLMHCPPQPFTILPLPQAPADYAETVQATLADWVRAQIRALGLDPDTLAAADADDLSVQEQALQLGLQFAVDADQDGSFAQQASAESADGDDLFERLLMASGLEAELQAQTDAANALTGTKLRPAAPVWKRHRHDDHKMECGSLEFPPRDIQINSAAELAARMTAVRNSTSRQVLGTLGTLFGSSEVANVGGTGGAFGKGNAVVFVVNTVNEARLASEPQILGRMTVMADTVMTEDRPDTSPGQWSAEITANGRAFNLAKASAQGIIQALGLVPGPVGTAATLGGFAFSNQINAELDRVTQDSCFRVRAAEYGPVDVTDERYTEASLIGSTIAFTRHDAYVPADIGATELQIDLKSEAFGSARTIRELTTVTVREQIISLLSSVTVVGQPGETVEISATVANSEDDPAAFTAETLGGRGTITNRRFEGDFFTVTVETPTERERYPVLVKFVSQNKTVPAGTPLRESIAEITLDPTVEISPSGACLLPGGNLALEATLNGFDETEQAVTWSASAGQIVNAQDLTATYEAPGSTQSVTITVRADADPSVEDSITVTVGSSCIKKVWYPAAAASIAGNGTYSPGGDGCPEDNHDEDQTMELLVNENDIYTPPDVPPENALWANRSEGFSATYGHQSTRYSVDDRGNDDPSDDVCRSISLTGDVDADVNYQGQSDGTLAASFSLTGSGECATYAHGEVECVSPGLQQGLHGVFYTNITAETDMRLLGELRCENFQGNTSLGPLNIVMTRFEEGQTPFEPSEQRGTSIRDRNGNLRSPQLFSAQCGTGSQVIPIDVPFTLDAPAGTEDLIVFNITGAAFSALQAPANGQFSVGGDMAFSVRFVNE</sequence>
<evidence type="ECO:0008006" key="3">
    <source>
        <dbReference type="Google" id="ProtNLM"/>
    </source>
</evidence>
<comment type="caution">
    <text evidence="1">The sequence shown here is derived from an EMBL/GenBank/DDBJ whole genome shotgun (WGS) entry which is preliminary data.</text>
</comment>
<dbReference type="Gene3D" id="2.60.40.1080">
    <property type="match status" value="1"/>
</dbReference>
<dbReference type="RefSeq" id="WP_109719554.1">
    <property type="nucleotide sequence ID" value="NZ_QEQK01000005.1"/>
</dbReference>
<reference evidence="1 2" key="1">
    <citation type="submission" date="2018-05" db="EMBL/GenBank/DDBJ databases">
        <title>Abyssibacter profundi OUC007T gen. nov., sp. nov, a marine bacterium isolated from seawater of the Mariana Trench.</title>
        <authorList>
            <person name="Zhou S."/>
        </authorList>
    </citation>
    <scope>NUCLEOTIDE SEQUENCE [LARGE SCALE GENOMIC DNA]</scope>
    <source>
        <strain evidence="1 2">OUC007</strain>
    </source>
</reference>
<protein>
    <recommendedName>
        <fullName evidence="3">Ig-like domain-containing protein</fullName>
    </recommendedName>
</protein>
<evidence type="ECO:0000313" key="1">
    <source>
        <dbReference type="EMBL" id="PWN56360.1"/>
    </source>
</evidence>
<dbReference type="AlphaFoldDB" id="A0A363ULR2"/>
<gene>
    <name evidence="1" type="ORF">DEH80_05835</name>
</gene>
<name>A0A363ULR2_9GAMM</name>
<dbReference type="OrthoDB" id="7055699at2"/>
<dbReference type="EMBL" id="QEQK01000005">
    <property type="protein sequence ID" value="PWN56360.1"/>
    <property type="molecule type" value="Genomic_DNA"/>
</dbReference>
<dbReference type="Proteomes" id="UP000251800">
    <property type="component" value="Unassembled WGS sequence"/>
</dbReference>
<accession>A0A363ULR2</accession>